<evidence type="ECO:0000256" key="5">
    <source>
        <dbReference type="ARBA" id="ARBA00022741"/>
    </source>
</evidence>
<dbReference type="SUPFAM" id="SSF52540">
    <property type="entry name" value="P-loop containing nucleoside triphosphate hydrolases"/>
    <property type="match status" value="1"/>
</dbReference>
<dbReference type="GO" id="GO:0005524">
    <property type="term" value="F:ATP binding"/>
    <property type="evidence" value="ECO:0007669"/>
    <property type="project" value="UniProtKB-UniRule"/>
</dbReference>
<keyword evidence="5 9" id="KW-0547">Nucleotide-binding</keyword>
<evidence type="ECO:0000256" key="6">
    <source>
        <dbReference type="ARBA" id="ARBA00022777"/>
    </source>
</evidence>
<comment type="similarity">
    <text evidence="1 9">Belongs to the guanylate kinase family.</text>
</comment>
<dbReference type="Proteomes" id="UP000251800">
    <property type="component" value="Unassembled WGS sequence"/>
</dbReference>
<evidence type="ECO:0000256" key="3">
    <source>
        <dbReference type="ARBA" id="ARBA00016296"/>
    </source>
</evidence>
<dbReference type="RefSeq" id="WP_109721015.1">
    <property type="nucleotide sequence ID" value="NZ_QEQK01000012.1"/>
</dbReference>
<feature type="binding site" evidence="9">
    <location>
        <begin position="10"/>
        <end position="17"/>
    </location>
    <ligand>
        <name>ATP</name>
        <dbReference type="ChEBI" id="CHEBI:30616"/>
    </ligand>
</feature>
<comment type="catalytic activity">
    <reaction evidence="9">
        <text>GMP + ATP = GDP + ADP</text>
        <dbReference type="Rhea" id="RHEA:20780"/>
        <dbReference type="ChEBI" id="CHEBI:30616"/>
        <dbReference type="ChEBI" id="CHEBI:58115"/>
        <dbReference type="ChEBI" id="CHEBI:58189"/>
        <dbReference type="ChEBI" id="CHEBI:456216"/>
        <dbReference type="EC" id="2.7.4.8"/>
    </reaction>
</comment>
<keyword evidence="7 9" id="KW-0067">ATP-binding</keyword>
<keyword evidence="4 9" id="KW-0808">Transferase</keyword>
<dbReference type="NCBIfam" id="TIGR03263">
    <property type="entry name" value="guanyl_kin"/>
    <property type="match status" value="1"/>
</dbReference>
<evidence type="ECO:0000256" key="9">
    <source>
        <dbReference type="HAMAP-Rule" id="MF_00328"/>
    </source>
</evidence>
<dbReference type="GO" id="GO:0005829">
    <property type="term" value="C:cytosol"/>
    <property type="evidence" value="ECO:0007669"/>
    <property type="project" value="TreeGrafter"/>
</dbReference>
<dbReference type="HAMAP" id="MF_00328">
    <property type="entry name" value="Guanylate_kinase"/>
    <property type="match status" value="1"/>
</dbReference>
<dbReference type="OrthoDB" id="9808150at2"/>
<keyword evidence="12" id="KW-1185">Reference proteome</keyword>
<dbReference type="GO" id="GO:0004385">
    <property type="term" value="F:GMP kinase activity"/>
    <property type="evidence" value="ECO:0007669"/>
    <property type="project" value="UniProtKB-UniRule"/>
</dbReference>
<feature type="domain" description="Guanylate kinase-like" evidence="10">
    <location>
        <begin position="3"/>
        <end position="185"/>
    </location>
</feature>
<dbReference type="EMBL" id="QEQK01000012">
    <property type="protein sequence ID" value="PWN55211.1"/>
    <property type="molecule type" value="Genomic_DNA"/>
</dbReference>
<accession>A0A383XRF7</accession>
<dbReference type="InterPro" id="IPR008145">
    <property type="entry name" value="GK/Ca_channel_bsu"/>
</dbReference>
<dbReference type="PANTHER" id="PTHR23117">
    <property type="entry name" value="GUANYLATE KINASE-RELATED"/>
    <property type="match status" value="1"/>
</dbReference>
<dbReference type="InterPro" id="IPR017665">
    <property type="entry name" value="Guanylate_kinase"/>
</dbReference>
<dbReference type="PANTHER" id="PTHR23117:SF13">
    <property type="entry name" value="GUANYLATE KINASE"/>
    <property type="match status" value="1"/>
</dbReference>
<comment type="function">
    <text evidence="9">Essential for recycling GMP and indirectly, cGMP.</text>
</comment>
<dbReference type="FunFam" id="3.30.63.10:FF:000002">
    <property type="entry name" value="Guanylate kinase 1"/>
    <property type="match status" value="1"/>
</dbReference>
<dbReference type="CDD" id="cd00071">
    <property type="entry name" value="GMPK"/>
    <property type="match status" value="1"/>
</dbReference>
<dbReference type="Gene3D" id="3.40.50.300">
    <property type="entry name" value="P-loop containing nucleotide triphosphate hydrolases"/>
    <property type="match status" value="1"/>
</dbReference>
<comment type="subcellular location">
    <subcellularLocation>
        <location evidence="9">Cytoplasm</location>
    </subcellularLocation>
</comment>
<dbReference type="Pfam" id="PF00625">
    <property type="entry name" value="Guanylate_kin"/>
    <property type="match status" value="1"/>
</dbReference>
<keyword evidence="9" id="KW-0963">Cytoplasm</keyword>
<evidence type="ECO:0000259" key="10">
    <source>
        <dbReference type="PROSITE" id="PS50052"/>
    </source>
</evidence>
<evidence type="ECO:0000256" key="4">
    <source>
        <dbReference type="ARBA" id="ARBA00022679"/>
    </source>
</evidence>
<dbReference type="InterPro" id="IPR020590">
    <property type="entry name" value="Guanylate_kinase_CS"/>
</dbReference>
<sequence>MKGSLIVVSAPSGAGKTSLTHAAIDRLAAIGHAVTFSVSYTTREPRPGEEDGQDYHFVSMERFEAMIGEEAFLEHAQVFDRRYGTGRKRTLEALADGQDVVLDIDWQGAQQVRAAYPDAVLIYVLPPSVQVLRDRLAGRGQDSAAVIARRMEAAAAEMSHWHEYDYVIVNDDFETAVDDLIALLRAARLRQCQAADGPVGVLANTLAKKPALP</sequence>
<evidence type="ECO:0000313" key="11">
    <source>
        <dbReference type="EMBL" id="PWN55211.1"/>
    </source>
</evidence>
<evidence type="ECO:0000256" key="7">
    <source>
        <dbReference type="ARBA" id="ARBA00022840"/>
    </source>
</evidence>
<gene>
    <name evidence="9" type="primary">gmk</name>
    <name evidence="11" type="ORF">DEH80_13380</name>
</gene>
<reference evidence="11 12" key="1">
    <citation type="submission" date="2018-05" db="EMBL/GenBank/DDBJ databases">
        <title>Abyssibacter profundi OUC007T gen. nov., sp. nov, a marine bacterium isolated from seawater of the Mariana Trench.</title>
        <authorList>
            <person name="Zhou S."/>
        </authorList>
    </citation>
    <scope>NUCLEOTIDE SEQUENCE [LARGE SCALE GENOMIC DNA]</scope>
    <source>
        <strain evidence="11 12">OUC007</strain>
    </source>
</reference>
<dbReference type="AlphaFoldDB" id="A0A383XRF7"/>
<evidence type="ECO:0000256" key="1">
    <source>
        <dbReference type="ARBA" id="ARBA00005790"/>
    </source>
</evidence>
<dbReference type="PROSITE" id="PS50052">
    <property type="entry name" value="GUANYLATE_KINASE_2"/>
    <property type="match status" value="1"/>
</dbReference>
<name>A0A383XRF7_9GAMM</name>
<dbReference type="SMART" id="SM00072">
    <property type="entry name" value="GuKc"/>
    <property type="match status" value="1"/>
</dbReference>
<keyword evidence="6 9" id="KW-0418">Kinase</keyword>
<evidence type="ECO:0000256" key="8">
    <source>
        <dbReference type="ARBA" id="ARBA00030128"/>
    </source>
</evidence>
<comment type="caution">
    <text evidence="11">The sequence shown here is derived from an EMBL/GenBank/DDBJ whole genome shotgun (WGS) entry which is preliminary data.</text>
</comment>
<protein>
    <recommendedName>
        <fullName evidence="3 9">Guanylate kinase</fullName>
        <ecNumber evidence="2 9">2.7.4.8</ecNumber>
    </recommendedName>
    <alternativeName>
        <fullName evidence="8 9">GMP kinase</fullName>
    </alternativeName>
</protein>
<dbReference type="InterPro" id="IPR027417">
    <property type="entry name" value="P-loop_NTPase"/>
</dbReference>
<evidence type="ECO:0000256" key="2">
    <source>
        <dbReference type="ARBA" id="ARBA00012961"/>
    </source>
</evidence>
<dbReference type="PROSITE" id="PS00856">
    <property type="entry name" value="GUANYLATE_KINASE_1"/>
    <property type="match status" value="1"/>
</dbReference>
<organism evidence="11 12">
    <name type="scientific">Abyssibacter profundi</name>
    <dbReference type="NCBI Taxonomy" id="2182787"/>
    <lineage>
        <taxon>Bacteria</taxon>
        <taxon>Pseudomonadati</taxon>
        <taxon>Pseudomonadota</taxon>
        <taxon>Gammaproteobacteria</taxon>
        <taxon>Chromatiales</taxon>
        <taxon>Oceanococcaceae</taxon>
        <taxon>Abyssibacter</taxon>
    </lineage>
</organism>
<dbReference type="Gene3D" id="3.30.63.10">
    <property type="entry name" value="Guanylate Kinase phosphate binding domain"/>
    <property type="match status" value="1"/>
</dbReference>
<proteinExistence type="inferred from homology"/>
<dbReference type="InterPro" id="IPR008144">
    <property type="entry name" value="Guanylate_kin-like_dom"/>
</dbReference>
<dbReference type="EC" id="2.7.4.8" evidence="2 9"/>
<evidence type="ECO:0000313" key="12">
    <source>
        <dbReference type="Proteomes" id="UP000251800"/>
    </source>
</evidence>